<evidence type="ECO:0000256" key="11">
    <source>
        <dbReference type="ARBA" id="ARBA00022989"/>
    </source>
</evidence>
<feature type="transmembrane region" description="Helical" evidence="14">
    <location>
        <begin position="12"/>
        <end position="31"/>
    </location>
</feature>
<keyword evidence="6" id="KW-0808">Transferase</keyword>
<evidence type="ECO:0000256" key="10">
    <source>
        <dbReference type="ARBA" id="ARBA00022840"/>
    </source>
</evidence>
<dbReference type="PROSITE" id="PS50885">
    <property type="entry name" value="HAMP"/>
    <property type="match status" value="1"/>
</dbReference>
<keyword evidence="12" id="KW-0902">Two-component regulatory system</keyword>
<dbReference type="GO" id="GO:0005886">
    <property type="term" value="C:plasma membrane"/>
    <property type="evidence" value="ECO:0007669"/>
    <property type="project" value="UniProtKB-SubCell"/>
</dbReference>
<organism evidence="17 18">
    <name type="scientific">Clostridium fungisolvens</name>
    <dbReference type="NCBI Taxonomy" id="1604897"/>
    <lineage>
        <taxon>Bacteria</taxon>
        <taxon>Bacillati</taxon>
        <taxon>Bacillota</taxon>
        <taxon>Clostridia</taxon>
        <taxon>Eubacteriales</taxon>
        <taxon>Clostridiaceae</taxon>
        <taxon>Clostridium</taxon>
    </lineage>
</organism>
<evidence type="ECO:0000256" key="7">
    <source>
        <dbReference type="ARBA" id="ARBA00022692"/>
    </source>
</evidence>
<dbReference type="InterPro" id="IPR036890">
    <property type="entry name" value="HATPase_C_sf"/>
</dbReference>
<dbReference type="PRINTS" id="PR00344">
    <property type="entry name" value="BCTRLSENSOR"/>
</dbReference>
<dbReference type="Pfam" id="PF00512">
    <property type="entry name" value="HisKA"/>
    <property type="match status" value="1"/>
</dbReference>
<dbReference type="SMART" id="SM00304">
    <property type="entry name" value="HAMP"/>
    <property type="match status" value="1"/>
</dbReference>
<evidence type="ECO:0000256" key="2">
    <source>
        <dbReference type="ARBA" id="ARBA00004651"/>
    </source>
</evidence>
<dbReference type="Pfam" id="PF02518">
    <property type="entry name" value="HATPase_c"/>
    <property type="match status" value="1"/>
</dbReference>
<dbReference type="PROSITE" id="PS50109">
    <property type="entry name" value="HIS_KIN"/>
    <property type="match status" value="1"/>
</dbReference>
<feature type="transmembrane region" description="Helical" evidence="14">
    <location>
        <begin position="165"/>
        <end position="188"/>
    </location>
</feature>
<dbReference type="Gene3D" id="3.30.450.20">
    <property type="entry name" value="PAS domain"/>
    <property type="match status" value="1"/>
</dbReference>
<evidence type="ECO:0000256" key="9">
    <source>
        <dbReference type="ARBA" id="ARBA00022777"/>
    </source>
</evidence>
<evidence type="ECO:0000256" key="8">
    <source>
        <dbReference type="ARBA" id="ARBA00022741"/>
    </source>
</evidence>
<feature type="domain" description="HAMP" evidence="16">
    <location>
        <begin position="189"/>
        <end position="241"/>
    </location>
</feature>
<keyword evidence="13 14" id="KW-0472">Membrane</keyword>
<dbReference type="PANTHER" id="PTHR45528">
    <property type="entry name" value="SENSOR HISTIDINE KINASE CPXA"/>
    <property type="match status" value="1"/>
</dbReference>
<dbReference type="SUPFAM" id="SSF55874">
    <property type="entry name" value="ATPase domain of HSP90 chaperone/DNA topoisomerase II/histidine kinase"/>
    <property type="match status" value="1"/>
</dbReference>
<keyword evidence="4" id="KW-1003">Cell membrane</keyword>
<dbReference type="SMART" id="SM00388">
    <property type="entry name" value="HisKA"/>
    <property type="match status" value="1"/>
</dbReference>
<dbReference type="EC" id="2.7.13.3" evidence="3"/>
<dbReference type="GO" id="GO:0005524">
    <property type="term" value="F:ATP binding"/>
    <property type="evidence" value="ECO:0007669"/>
    <property type="project" value="UniProtKB-KW"/>
</dbReference>
<dbReference type="SMART" id="SM00387">
    <property type="entry name" value="HATPase_c"/>
    <property type="match status" value="1"/>
</dbReference>
<dbReference type="InterPro" id="IPR005467">
    <property type="entry name" value="His_kinase_dom"/>
</dbReference>
<keyword evidence="7 14" id="KW-0812">Transmembrane</keyword>
<evidence type="ECO:0000256" key="14">
    <source>
        <dbReference type="SAM" id="Phobius"/>
    </source>
</evidence>
<dbReference type="GO" id="GO:0000155">
    <property type="term" value="F:phosphorelay sensor kinase activity"/>
    <property type="evidence" value="ECO:0007669"/>
    <property type="project" value="InterPro"/>
</dbReference>
<proteinExistence type="predicted"/>
<dbReference type="Gene3D" id="1.10.8.500">
    <property type="entry name" value="HAMP domain in histidine kinase"/>
    <property type="match status" value="1"/>
</dbReference>
<evidence type="ECO:0000313" key="18">
    <source>
        <dbReference type="Proteomes" id="UP000580568"/>
    </source>
</evidence>
<comment type="subcellular location">
    <subcellularLocation>
        <location evidence="2">Cell membrane</location>
        <topology evidence="2">Multi-pass membrane protein</topology>
    </subcellularLocation>
</comment>
<keyword evidence="11 14" id="KW-1133">Transmembrane helix</keyword>
<keyword evidence="8" id="KW-0547">Nucleotide-binding</keyword>
<comment type="catalytic activity">
    <reaction evidence="1">
        <text>ATP + protein L-histidine = ADP + protein N-phospho-L-histidine.</text>
        <dbReference type="EC" id="2.7.13.3"/>
    </reaction>
</comment>
<dbReference type="AlphaFoldDB" id="A0A6V8SLS4"/>
<dbReference type="InterPro" id="IPR003660">
    <property type="entry name" value="HAMP_dom"/>
</dbReference>
<dbReference type="SUPFAM" id="SSF47384">
    <property type="entry name" value="Homodimeric domain of signal transducing histidine kinase"/>
    <property type="match status" value="1"/>
</dbReference>
<dbReference type="RefSeq" id="WP_183278885.1">
    <property type="nucleotide sequence ID" value="NZ_BLZR01000001.1"/>
</dbReference>
<keyword evidence="10" id="KW-0067">ATP-binding</keyword>
<evidence type="ECO:0000313" key="17">
    <source>
        <dbReference type="EMBL" id="GFP77515.1"/>
    </source>
</evidence>
<evidence type="ECO:0000256" key="1">
    <source>
        <dbReference type="ARBA" id="ARBA00000085"/>
    </source>
</evidence>
<evidence type="ECO:0000256" key="3">
    <source>
        <dbReference type="ARBA" id="ARBA00012438"/>
    </source>
</evidence>
<dbReference type="InterPro" id="IPR050398">
    <property type="entry name" value="HssS/ArlS-like"/>
</dbReference>
<keyword evidence="18" id="KW-1185">Reference proteome</keyword>
<dbReference type="Gene3D" id="1.10.287.130">
    <property type="match status" value="1"/>
</dbReference>
<dbReference type="PANTHER" id="PTHR45528:SF1">
    <property type="entry name" value="SENSOR HISTIDINE KINASE CPXA"/>
    <property type="match status" value="1"/>
</dbReference>
<dbReference type="InterPro" id="IPR029151">
    <property type="entry name" value="Sensor-like_sf"/>
</dbReference>
<reference evidence="17 18" key="1">
    <citation type="submission" date="2020-07" db="EMBL/GenBank/DDBJ databases">
        <title>A new beta-1,3-glucan-decomposing anaerobic bacterium isolated from anoxic soil subjected to biological soil disinfestation.</title>
        <authorList>
            <person name="Ueki A."/>
            <person name="Tonouchi A."/>
        </authorList>
    </citation>
    <scope>NUCLEOTIDE SEQUENCE [LARGE SCALE GENOMIC DNA]</scope>
    <source>
        <strain evidence="17 18">TW1</strain>
    </source>
</reference>
<gene>
    <name evidence="17" type="ORF">bsdtw1_03645</name>
</gene>
<evidence type="ECO:0000256" key="4">
    <source>
        <dbReference type="ARBA" id="ARBA00022475"/>
    </source>
</evidence>
<dbReference type="EMBL" id="BLZR01000001">
    <property type="protein sequence ID" value="GFP77515.1"/>
    <property type="molecule type" value="Genomic_DNA"/>
</dbReference>
<dbReference type="FunFam" id="1.10.287.130:FF:000001">
    <property type="entry name" value="Two-component sensor histidine kinase"/>
    <property type="match status" value="1"/>
</dbReference>
<evidence type="ECO:0000259" key="15">
    <source>
        <dbReference type="PROSITE" id="PS50109"/>
    </source>
</evidence>
<dbReference type="CDD" id="cd00075">
    <property type="entry name" value="HATPase"/>
    <property type="match status" value="1"/>
</dbReference>
<dbReference type="CDD" id="cd00082">
    <property type="entry name" value="HisKA"/>
    <property type="match status" value="1"/>
</dbReference>
<evidence type="ECO:0000256" key="13">
    <source>
        <dbReference type="ARBA" id="ARBA00023136"/>
    </source>
</evidence>
<evidence type="ECO:0000259" key="16">
    <source>
        <dbReference type="PROSITE" id="PS50885"/>
    </source>
</evidence>
<dbReference type="InterPro" id="IPR036097">
    <property type="entry name" value="HisK_dim/P_sf"/>
</dbReference>
<dbReference type="FunFam" id="3.30.565.10:FF:000006">
    <property type="entry name" value="Sensor histidine kinase WalK"/>
    <property type="match status" value="1"/>
</dbReference>
<keyword evidence="9 17" id="KW-0418">Kinase</keyword>
<dbReference type="Proteomes" id="UP000580568">
    <property type="component" value="Unassembled WGS sequence"/>
</dbReference>
<dbReference type="Pfam" id="PF00672">
    <property type="entry name" value="HAMP"/>
    <property type="match status" value="1"/>
</dbReference>
<evidence type="ECO:0000256" key="5">
    <source>
        <dbReference type="ARBA" id="ARBA00022553"/>
    </source>
</evidence>
<comment type="caution">
    <text evidence="17">The sequence shown here is derived from an EMBL/GenBank/DDBJ whole genome shotgun (WGS) entry which is preliminary data.</text>
</comment>
<dbReference type="SUPFAM" id="SSF158472">
    <property type="entry name" value="HAMP domain-like"/>
    <property type="match status" value="1"/>
</dbReference>
<dbReference type="InterPro" id="IPR003594">
    <property type="entry name" value="HATPase_dom"/>
</dbReference>
<dbReference type="SUPFAM" id="SSF103190">
    <property type="entry name" value="Sensory domain-like"/>
    <property type="match status" value="1"/>
</dbReference>
<dbReference type="Gene3D" id="3.30.565.10">
    <property type="entry name" value="Histidine kinase-like ATPase, C-terminal domain"/>
    <property type="match status" value="1"/>
</dbReference>
<dbReference type="InterPro" id="IPR004358">
    <property type="entry name" value="Sig_transdc_His_kin-like_C"/>
</dbReference>
<feature type="domain" description="Histidine kinase" evidence="15">
    <location>
        <begin position="249"/>
        <end position="462"/>
    </location>
</feature>
<dbReference type="InterPro" id="IPR003661">
    <property type="entry name" value="HisK_dim/P_dom"/>
</dbReference>
<evidence type="ECO:0000256" key="6">
    <source>
        <dbReference type="ARBA" id="ARBA00022679"/>
    </source>
</evidence>
<sequence length="462" mass="52070">MTSIKTKITINFLVAVFVTVTLLEVLFIFFLRKYYYDNTEALLSNQVKTSADFYNKYFSSSSLVENIRDNVDVFWKQTNAQVQILDDEGKLLMDSLGVKEGDIIDTADVRKAIKGGQQGRWIGKVYYDTNEVMAVSYPLTSGEKVVGVLRFVTSLKEVNKSIRGISIIFISIGVMVFLIGVFVSYMLANSIVNPIKEVTKVAEKMAIGDLMVRSDSKRLDEIGSLANTLDYMAEELKKRDELKNDFISSVSHELRTPLTAIKGWAIVLNNEKTDRAMLDTGFKIIEKEADRLSAMVEELLDFSRFVSGKVVLNIESVDISQLVDYVNVYLRPRAERENINFIVDCEQDLPAINADSGRLKQLLINFLDNAFKFTPSYGQVLLRVYREANSLKLLVKDNGCGISKEDLPRVKEKFFKGKNSKSQNGIGLSICDEIVNMHGGTFQIKSEEDKGTEVMVTIPFET</sequence>
<keyword evidence="5" id="KW-0597">Phosphoprotein</keyword>
<protein>
    <recommendedName>
        <fullName evidence="3">histidine kinase</fullName>
        <ecNumber evidence="3">2.7.13.3</ecNumber>
    </recommendedName>
</protein>
<accession>A0A6V8SLS4</accession>
<evidence type="ECO:0000256" key="12">
    <source>
        <dbReference type="ARBA" id="ARBA00023012"/>
    </source>
</evidence>
<dbReference type="CDD" id="cd06225">
    <property type="entry name" value="HAMP"/>
    <property type="match status" value="1"/>
</dbReference>
<name>A0A6V8SLS4_9CLOT</name>